<dbReference type="KEGG" id="maer:DAI18_08085"/>
<dbReference type="EMBL" id="CP028519">
    <property type="protein sequence ID" value="AVY94007.1"/>
    <property type="molecule type" value="Genomic_DNA"/>
</dbReference>
<accession>A0A2S0P9Q1</accession>
<dbReference type="AlphaFoldDB" id="A0A2S0P9Q1"/>
<sequence>MIMMRNDMPAGTDKVLMDPGFTDAEKRSAKALLAARFNNLVNQRGLTQAVVHKALTAAGIGKRSPVFI</sequence>
<protein>
    <submittedName>
        <fullName evidence="1">Uncharacterized protein</fullName>
    </submittedName>
</protein>
<evidence type="ECO:0000313" key="1">
    <source>
        <dbReference type="EMBL" id="AVY94007.1"/>
    </source>
</evidence>
<keyword evidence="2" id="KW-1185">Reference proteome</keyword>
<name>A0A2S0P9Q1_9NEIS</name>
<gene>
    <name evidence="1" type="ORF">DAI18_08085</name>
</gene>
<organism evidence="1 2">
    <name type="scientific">Microvirgula aerodenitrificans</name>
    <dbReference type="NCBI Taxonomy" id="57480"/>
    <lineage>
        <taxon>Bacteria</taxon>
        <taxon>Pseudomonadati</taxon>
        <taxon>Pseudomonadota</taxon>
        <taxon>Betaproteobacteria</taxon>
        <taxon>Neisseriales</taxon>
        <taxon>Aquaspirillaceae</taxon>
        <taxon>Microvirgula</taxon>
    </lineage>
</organism>
<reference evidence="1 2" key="1">
    <citation type="submission" date="2018-04" db="EMBL/GenBank/DDBJ databases">
        <title>Denitrifier Microvirgula.</title>
        <authorList>
            <person name="Anderson E."/>
            <person name="Jang J."/>
            <person name="Ishii S."/>
        </authorList>
    </citation>
    <scope>NUCLEOTIDE SEQUENCE [LARGE SCALE GENOMIC DNA]</scope>
    <source>
        <strain evidence="1 2">BE2.4</strain>
    </source>
</reference>
<evidence type="ECO:0000313" key="2">
    <source>
        <dbReference type="Proteomes" id="UP000244173"/>
    </source>
</evidence>
<dbReference type="Proteomes" id="UP000244173">
    <property type="component" value="Chromosome"/>
</dbReference>
<proteinExistence type="predicted"/>